<protein>
    <submittedName>
        <fullName evidence="2">Uncharacterized protein</fullName>
    </submittedName>
</protein>
<dbReference type="OrthoDB" id="2438344at2"/>
<evidence type="ECO:0000313" key="3">
    <source>
        <dbReference type="Proteomes" id="UP000316626"/>
    </source>
</evidence>
<accession>A0A544TSX8</accession>
<sequence length="233" mass="27272">MGDWNVIESIATYLAWIVIGIIAFHMYRKHAVKPKIWKVIIVILIGLFSFSFKWNVFNTMVQISVLPLGVWFLYFFLNKKKDRWKKYRPFAWLGFFANFIILLSTFIAIPVNHLIYPENELSTLISSVENASLINIHPSAKESFLIDENLLKEIHSLKQKEFFSDEWYNETYSTESNKRKERFPYMLMNASPKWGSGLSTTVYLESDGKGVLVLTPNKQLYFHSEHSLLEEGK</sequence>
<evidence type="ECO:0000256" key="1">
    <source>
        <dbReference type="SAM" id="Phobius"/>
    </source>
</evidence>
<reference evidence="2 3" key="1">
    <citation type="submission" date="2019-06" db="EMBL/GenBank/DDBJ databases">
        <title>Psychrobacillus vulpis sp. nov., a new species isolated from feces of a red fox that inhabits in The Tablas de Daimiel Natural Park, Albacete, Spain.</title>
        <authorList>
            <person name="Rodriguez M."/>
            <person name="Reina J.C."/>
            <person name="Bejar V."/>
            <person name="Llamas I."/>
        </authorList>
    </citation>
    <scope>NUCLEOTIDE SEQUENCE [LARGE SCALE GENOMIC DNA]</scope>
    <source>
        <strain evidence="2 3">Z8</strain>
    </source>
</reference>
<evidence type="ECO:0000313" key="2">
    <source>
        <dbReference type="EMBL" id="TQR20544.1"/>
    </source>
</evidence>
<name>A0A544TSX8_9BACI</name>
<dbReference type="Proteomes" id="UP000316626">
    <property type="component" value="Unassembled WGS sequence"/>
</dbReference>
<keyword evidence="1" id="KW-0472">Membrane</keyword>
<keyword evidence="1" id="KW-0812">Transmembrane</keyword>
<feature type="transmembrane region" description="Helical" evidence="1">
    <location>
        <begin position="60"/>
        <end position="77"/>
    </location>
</feature>
<keyword evidence="3" id="KW-1185">Reference proteome</keyword>
<feature type="transmembrane region" description="Helical" evidence="1">
    <location>
        <begin position="36"/>
        <end position="54"/>
    </location>
</feature>
<gene>
    <name evidence="2" type="ORF">FG384_07275</name>
</gene>
<keyword evidence="1" id="KW-1133">Transmembrane helix</keyword>
<feature type="transmembrane region" description="Helical" evidence="1">
    <location>
        <begin position="6"/>
        <end position="24"/>
    </location>
</feature>
<dbReference type="AlphaFoldDB" id="A0A544TSX8"/>
<dbReference type="EMBL" id="VDGI01000005">
    <property type="protein sequence ID" value="TQR20544.1"/>
    <property type="molecule type" value="Genomic_DNA"/>
</dbReference>
<comment type="caution">
    <text evidence="2">The sequence shown here is derived from an EMBL/GenBank/DDBJ whole genome shotgun (WGS) entry which is preliminary data.</text>
</comment>
<dbReference type="RefSeq" id="WP_142641925.1">
    <property type="nucleotide sequence ID" value="NZ_VDGI01000005.1"/>
</dbReference>
<proteinExistence type="predicted"/>
<organism evidence="2 3">
    <name type="scientific">Psychrobacillus vulpis</name>
    <dbReference type="NCBI Taxonomy" id="2325572"/>
    <lineage>
        <taxon>Bacteria</taxon>
        <taxon>Bacillati</taxon>
        <taxon>Bacillota</taxon>
        <taxon>Bacilli</taxon>
        <taxon>Bacillales</taxon>
        <taxon>Bacillaceae</taxon>
        <taxon>Psychrobacillus</taxon>
    </lineage>
</organism>
<feature type="transmembrane region" description="Helical" evidence="1">
    <location>
        <begin position="89"/>
        <end position="109"/>
    </location>
</feature>